<sequence>GYEGYDYFTPQSSTQTPPGASFNYGGGGAPSGTSWEPPKGPELGLGPSDSFQGNSIGNSMGNSIGNPSENPDSIIAKINQRLDLLAKEGAGAGQGVEEQESSFRFDSFSSYDPRPSLGSSRDPFRAGFPFGDSASERENPFGSRNSRGSFGILRNNLGNGN</sequence>
<name>A0A7K8GVK5_ORTSP</name>
<accession>A0A7K8GVK5</accession>
<feature type="region of interest" description="Disordered" evidence="1">
    <location>
        <begin position="1"/>
        <end position="75"/>
    </location>
</feature>
<dbReference type="EMBL" id="VZTJ01004667">
    <property type="protein sequence ID" value="NXC07520.1"/>
    <property type="molecule type" value="Genomic_DNA"/>
</dbReference>
<feature type="non-terminal residue" evidence="2">
    <location>
        <position position="161"/>
    </location>
</feature>
<proteinExistence type="predicted"/>
<dbReference type="PANTHER" id="PTHR12190:SF6">
    <property type="entry name" value="A-KINASE ANCHOR PROTEIN 8"/>
    <property type="match status" value="1"/>
</dbReference>
<dbReference type="AlphaFoldDB" id="A0A7K8GVK5"/>
<feature type="compositionally biased region" description="Polar residues" evidence="1">
    <location>
        <begin position="49"/>
        <end position="71"/>
    </location>
</feature>
<dbReference type="GO" id="GO:0003677">
    <property type="term" value="F:DNA binding"/>
    <property type="evidence" value="ECO:0007669"/>
    <property type="project" value="InterPro"/>
</dbReference>
<keyword evidence="3" id="KW-1185">Reference proteome</keyword>
<gene>
    <name evidence="2" type="primary">Akap8</name>
    <name evidence="2" type="ORF">ORTSPA_R15678</name>
</gene>
<dbReference type="Proteomes" id="UP000526602">
    <property type="component" value="Unassembled WGS sequence"/>
</dbReference>
<feature type="region of interest" description="Disordered" evidence="1">
    <location>
        <begin position="89"/>
        <end position="161"/>
    </location>
</feature>
<reference evidence="2 3" key="1">
    <citation type="submission" date="2019-09" db="EMBL/GenBank/DDBJ databases">
        <title>Bird 10,000 Genomes (B10K) Project - Family phase.</title>
        <authorList>
            <person name="Zhang G."/>
        </authorList>
    </citation>
    <scope>NUCLEOTIDE SEQUENCE [LARGE SCALE GENOMIC DNA]</scope>
    <source>
        <strain evidence="2">B10K-DU-029-32</strain>
        <tissue evidence="2">Liver or heart</tissue>
    </source>
</reference>
<dbReference type="InterPro" id="IPR007071">
    <property type="entry name" value="AKAP95"/>
</dbReference>
<organism evidence="2 3">
    <name type="scientific">Orthonyx spaldingii</name>
    <name type="common">Chowchilla</name>
    <dbReference type="NCBI Taxonomy" id="38397"/>
    <lineage>
        <taxon>Eukaryota</taxon>
        <taxon>Metazoa</taxon>
        <taxon>Chordata</taxon>
        <taxon>Craniata</taxon>
        <taxon>Vertebrata</taxon>
        <taxon>Euteleostomi</taxon>
        <taxon>Archelosauria</taxon>
        <taxon>Archosauria</taxon>
        <taxon>Dinosauria</taxon>
        <taxon>Saurischia</taxon>
        <taxon>Theropoda</taxon>
        <taxon>Coelurosauria</taxon>
        <taxon>Aves</taxon>
        <taxon>Neognathae</taxon>
        <taxon>Neoaves</taxon>
        <taxon>Telluraves</taxon>
        <taxon>Australaves</taxon>
        <taxon>Passeriformes</taxon>
        <taxon>Corvoidea</taxon>
        <taxon>Orthonychidae</taxon>
        <taxon>Orthonyx</taxon>
    </lineage>
</organism>
<dbReference type="GO" id="GO:0034237">
    <property type="term" value="F:protein kinase A regulatory subunit binding"/>
    <property type="evidence" value="ECO:0007669"/>
    <property type="project" value="TreeGrafter"/>
</dbReference>
<dbReference type="PANTHER" id="PTHR12190">
    <property type="entry name" value="A-KINASE ANCHOR PROTEIN AKAP 8"/>
    <property type="match status" value="1"/>
</dbReference>
<feature type="compositionally biased region" description="Polar residues" evidence="1">
    <location>
        <begin position="9"/>
        <end position="18"/>
    </location>
</feature>
<feature type="non-terminal residue" evidence="2">
    <location>
        <position position="1"/>
    </location>
</feature>
<dbReference type="GO" id="GO:0016363">
    <property type="term" value="C:nuclear matrix"/>
    <property type="evidence" value="ECO:0007669"/>
    <property type="project" value="TreeGrafter"/>
</dbReference>
<protein>
    <submittedName>
        <fullName evidence="2">AKAP8 protein</fullName>
    </submittedName>
</protein>
<evidence type="ECO:0000256" key="1">
    <source>
        <dbReference type="SAM" id="MobiDB-lite"/>
    </source>
</evidence>
<evidence type="ECO:0000313" key="3">
    <source>
        <dbReference type="Proteomes" id="UP000526602"/>
    </source>
</evidence>
<evidence type="ECO:0000313" key="2">
    <source>
        <dbReference type="EMBL" id="NXC07520.1"/>
    </source>
</evidence>
<comment type="caution">
    <text evidence="2">The sequence shown here is derived from an EMBL/GenBank/DDBJ whole genome shotgun (WGS) entry which is preliminary data.</text>
</comment>